<name>A0A090QHM5_9GAMM</name>
<gene>
    <name evidence="1" type="ORF">JCM19237_5538</name>
</gene>
<proteinExistence type="predicted"/>
<reference evidence="1 2" key="1">
    <citation type="journal article" date="2014" name="Genome Announc.">
        <title>Draft Genome Sequences of Two Vibrionaceae Species, Vibrio ponticus C121 and Photobacterium aphoticum C119, Isolated as Coral Reef Microbiota.</title>
        <authorList>
            <person name="Al-saari N."/>
            <person name="Meirelles P.M."/>
            <person name="Mino S."/>
            <person name="Suda W."/>
            <person name="Oshima K."/>
            <person name="Hattori M."/>
            <person name="Ohkuma M."/>
            <person name="Thompson F.L."/>
            <person name="Gomez-Gil B."/>
            <person name="Sawabe T."/>
            <person name="Sawabe T."/>
        </authorList>
    </citation>
    <scope>NUCLEOTIDE SEQUENCE [LARGE SCALE GENOMIC DNA]</scope>
    <source>
        <strain evidence="1 2">JCM 19237</strain>
    </source>
</reference>
<dbReference type="AlphaFoldDB" id="A0A090QHM5"/>
<sequence>MLKPSVFGLLSSMKYSSGSHNAMDEQTYLLFGLMICKTKRQ</sequence>
<dbReference type="Proteomes" id="UP000029227">
    <property type="component" value="Unassembled WGS sequence"/>
</dbReference>
<organism evidence="1 2">
    <name type="scientific">Photobacterium aphoticum</name>
    <dbReference type="NCBI Taxonomy" id="754436"/>
    <lineage>
        <taxon>Bacteria</taxon>
        <taxon>Pseudomonadati</taxon>
        <taxon>Pseudomonadota</taxon>
        <taxon>Gammaproteobacteria</taxon>
        <taxon>Vibrionales</taxon>
        <taxon>Vibrionaceae</taxon>
        <taxon>Photobacterium</taxon>
    </lineage>
</organism>
<evidence type="ECO:0000313" key="2">
    <source>
        <dbReference type="Proteomes" id="UP000029227"/>
    </source>
</evidence>
<dbReference type="EMBL" id="BBMN01000001">
    <property type="protein sequence ID" value="GAL02645.1"/>
    <property type="molecule type" value="Genomic_DNA"/>
</dbReference>
<evidence type="ECO:0000313" key="1">
    <source>
        <dbReference type="EMBL" id="GAL02645.1"/>
    </source>
</evidence>
<accession>A0A090QHM5</accession>
<comment type="caution">
    <text evidence="1">The sequence shown here is derived from an EMBL/GenBank/DDBJ whole genome shotgun (WGS) entry which is preliminary data.</text>
</comment>
<protein>
    <submittedName>
        <fullName evidence="1">Uncharacterized protein</fullName>
    </submittedName>
</protein>